<dbReference type="Pfam" id="PF13302">
    <property type="entry name" value="Acetyltransf_3"/>
    <property type="match status" value="1"/>
</dbReference>
<evidence type="ECO:0000259" key="1">
    <source>
        <dbReference type="PROSITE" id="PS51186"/>
    </source>
</evidence>
<feature type="domain" description="N-acetyltransferase" evidence="1">
    <location>
        <begin position="20"/>
        <end position="189"/>
    </location>
</feature>
<keyword evidence="3" id="KW-1185">Reference proteome</keyword>
<dbReference type="PANTHER" id="PTHR43441">
    <property type="entry name" value="RIBOSOMAL-PROTEIN-SERINE ACETYLTRANSFERASE"/>
    <property type="match status" value="1"/>
</dbReference>
<dbReference type="RefSeq" id="WP_341398686.1">
    <property type="nucleotide sequence ID" value="NZ_JBBUTI010000005.1"/>
</dbReference>
<dbReference type="SUPFAM" id="SSF55729">
    <property type="entry name" value="Acyl-CoA N-acyltransferases (Nat)"/>
    <property type="match status" value="1"/>
</dbReference>
<evidence type="ECO:0000313" key="2">
    <source>
        <dbReference type="EMBL" id="MEK8046398.1"/>
    </source>
</evidence>
<evidence type="ECO:0000313" key="3">
    <source>
        <dbReference type="Proteomes" id="UP001379945"/>
    </source>
</evidence>
<organism evidence="2 3">
    <name type="scientific">Ideonella margarita</name>
    <dbReference type="NCBI Taxonomy" id="2984191"/>
    <lineage>
        <taxon>Bacteria</taxon>
        <taxon>Pseudomonadati</taxon>
        <taxon>Pseudomonadota</taxon>
        <taxon>Betaproteobacteria</taxon>
        <taxon>Burkholderiales</taxon>
        <taxon>Sphaerotilaceae</taxon>
        <taxon>Ideonella</taxon>
    </lineage>
</organism>
<keyword evidence="2" id="KW-0808">Transferase</keyword>
<comment type="caution">
    <text evidence="2">The sequence shown here is derived from an EMBL/GenBank/DDBJ whole genome shotgun (WGS) entry which is preliminary data.</text>
</comment>
<dbReference type="Gene3D" id="3.40.630.30">
    <property type="match status" value="1"/>
</dbReference>
<name>A0ABU9C3N8_9BURK</name>
<dbReference type="PANTHER" id="PTHR43441:SF10">
    <property type="entry name" value="ACETYLTRANSFERASE"/>
    <property type="match status" value="1"/>
</dbReference>
<sequence>MLNDLPSALHQATSLTHDGLLLRPFEDGDAEAFAEAARTSVDTVGAWMPWCAPDYTANDAVFWFGLCRQGLASGTAHDLGVFDARTGELLGGAGLNQINSLHRMANLGYWVRTSKQRQGIARRCVAALTAHGFHTLGLQRIEIVVAVGNTASAAVARQAGAQWECTARNRLWLHGGPVAADVFSLVPLVRPAA</sequence>
<dbReference type="Proteomes" id="UP001379945">
    <property type="component" value="Unassembled WGS sequence"/>
</dbReference>
<dbReference type="GO" id="GO:0016740">
    <property type="term" value="F:transferase activity"/>
    <property type="evidence" value="ECO:0007669"/>
    <property type="project" value="UniProtKB-KW"/>
</dbReference>
<dbReference type="EMBL" id="JBBUTI010000005">
    <property type="protein sequence ID" value="MEK8046398.1"/>
    <property type="molecule type" value="Genomic_DNA"/>
</dbReference>
<proteinExistence type="predicted"/>
<dbReference type="EC" id="2.-.-.-" evidence="2"/>
<dbReference type="InterPro" id="IPR016181">
    <property type="entry name" value="Acyl_CoA_acyltransferase"/>
</dbReference>
<accession>A0ABU9C3N8</accession>
<gene>
    <name evidence="2" type="ORF">AACH00_08590</name>
</gene>
<protein>
    <submittedName>
        <fullName evidence="2">GNAT family protein</fullName>
        <ecNumber evidence="2">2.-.-.-</ecNumber>
    </submittedName>
</protein>
<dbReference type="PROSITE" id="PS51186">
    <property type="entry name" value="GNAT"/>
    <property type="match status" value="1"/>
</dbReference>
<reference evidence="2 3" key="1">
    <citation type="submission" date="2024-04" db="EMBL/GenBank/DDBJ databases">
        <title>Novel species of the genus Ideonella isolated from streams.</title>
        <authorList>
            <person name="Lu H."/>
        </authorList>
    </citation>
    <scope>NUCLEOTIDE SEQUENCE [LARGE SCALE GENOMIC DNA]</scope>
    <source>
        <strain evidence="2 3">LYT19W</strain>
    </source>
</reference>
<dbReference type="InterPro" id="IPR000182">
    <property type="entry name" value="GNAT_dom"/>
</dbReference>
<dbReference type="InterPro" id="IPR051908">
    <property type="entry name" value="Ribosomal_N-acetyltransferase"/>
</dbReference>